<dbReference type="RefSeq" id="WP_120771593.1">
    <property type="nucleotide sequence ID" value="NZ_CP032627.1"/>
</dbReference>
<evidence type="ECO:0000313" key="13">
    <source>
        <dbReference type="Proteomes" id="UP000269374"/>
    </source>
</evidence>
<keyword evidence="5 11" id="KW-0547">Nucleotide-binding</keyword>
<comment type="function">
    <text evidence="11">Part of the high-affinity ATP-driven potassium transport (or Kdp) system, which catalyzes the hydrolysis of ATP coupled with the electrogenic transport of potassium into the cytoplasm. This subunit acts as a catalytic chaperone that increases the ATP-binding affinity of the ATP-hydrolyzing subunit KdpB by the formation of a transient KdpB/KdpC/ATP ternary complex.</text>
</comment>
<keyword evidence="3 11" id="KW-0633">Potassium transport</keyword>
<comment type="similarity">
    <text evidence="11">Belongs to the KdpC family.</text>
</comment>
<evidence type="ECO:0000256" key="5">
    <source>
        <dbReference type="ARBA" id="ARBA00022741"/>
    </source>
</evidence>
<name>A0A387B8R2_9LACT</name>
<dbReference type="PANTHER" id="PTHR30042:SF2">
    <property type="entry name" value="POTASSIUM-TRANSPORTING ATPASE KDPC SUBUNIT"/>
    <property type="match status" value="1"/>
</dbReference>
<dbReference type="InterPro" id="IPR003820">
    <property type="entry name" value="KdpC"/>
</dbReference>
<evidence type="ECO:0000256" key="6">
    <source>
        <dbReference type="ARBA" id="ARBA00022840"/>
    </source>
</evidence>
<keyword evidence="10 11" id="KW-0472">Membrane</keyword>
<dbReference type="GO" id="GO:0016787">
    <property type="term" value="F:hydrolase activity"/>
    <property type="evidence" value="ECO:0007669"/>
    <property type="project" value="UniProtKB-KW"/>
</dbReference>
<evidence type="ECO:0000256" key="9">
    <source>
        <dbReference type="ARBA" id="ARBA00023065"/>
    </source>
</evidence>
<dbReference type="OrthoDB" id="9809491at2"/>
<accession>A0A387B8R2</accession>
<dbReference type="GO" id="GO:0005886">
    <property type="term" value="C:plasma membrane"/>
    <property type="evidence" value="ECO:0007669"/>
    <property type="project" value="UniProtKB-SubCell"/>
</dbReference>
<keyword evidence="8 11" id="KW-1133">Transmembrane helix</keyword>
<dbReference type="NCBIfam" id="TIGR00681">
    <property type="entry name" value="kdpC"/>
    <property type="match status" value="1"/>
</dbReference>
<dbReference type="HAMAP" id="MF_00276">
    <property type="entry name" value="KdpC"/>
    <property type="match status" value="1"/>
</dbReference>
<dbReference type="AlphaFoldDB" id="A0A387B8R2"/>
<dbReference type="KEGG" id="lact:D7I46_03345"/>
<keyword evidence="4 11" id="KW-0812">Transmembrane</keyword>
<dbReference type="Proteomes" id="UP000269374">
    <property type="component" value="Chromosome"/>
</dbReference>
<keyword evidence="7 11" id="KW-0630">Potassium</keyword>
<keyword evidence="2 11" id="KW-1003">Cell membrane</keyword>
<evidence type="ECO:0000256" key="11">
    <source>
        <dbReference type="HAMAP-Rule" id="MF_00276"/>
    </source>
</evidence>
<evidence type="ECO:0000256" key="10">
    <source>
        <dbReference type="ARBA" id="ARBA00023136"/>
    </source>
</evidence>
<protein>
    <recommendedName>
        <fullName evidence="11">Potassium-transporting ATPase KdpC subunit</fullName>
    </recommendedName>
    <alternativeName>
        <fullName evidence="11">ATP phosphohydrolase [potassium-transporting] C chain</fullName>
    </alternativeName>
    <alternativeName>
        <fullName evidence="11">Potassium-binding and translocating subunit C</fullName>
    </alternativeName>
    <alternativeName>
        <fullName evidence="11">Potassium-translocating ATPase C chain</fullName>
    </alternativeName>
</protein>
<dbReference type="PANTHER" id="PTHR30042">
    <property type="entry name" value="POTASSIUM-TRANSPORTING ATPASE C CHAIN"/>
    <property type="match status" value="1"/>
</dbReference>
<dbReference type="EMBL" id="CP032627">
    <property type="protein sequence ID" value="AYG00205.1"/>
    <property type="molecule type" value="Genomic_DNA"/>
</dbReference>
<evidence type="ECO:0000256" key="8">
    <source>
        <dbReference type="ARBA" id="ARBA00022989"/>
    </source>
</evidence>
<evidence type="ECO:0000256" key="7">
    <source>
        <dbReference type="ARBA" id="ARBA00022958"/>
    </source>
</evidence>
<keyword evidence="13" id="KW-1185">Reference proteome</keyword>
<comment type="subunit">
    <text evidence="11">The system is composed of three essential subunits: KdpA, KdpB and KdpC.</text>
</comment>
<evidence type="ECO:0000256" key="3">
    <source>
        <dbReference type="ARBA" id="ARBA00022538"/>
    </source>
</evidence>
<keyword evidence="12" id="KW-0378">Hydrolase</keyword>
<feature type="transmembrane region" description="Helical" evidence="11">
    <location>
        <begin position="12"/>
        <end position="29"/>
    </location>
</feature>
<comment type="subcellular location">
    <subcellularLocation>
        <location evidence="11">Cell membrane</location>
        <topology evidence="11">Single-pass membrane protein</topology>
    </subcellularLocation>
</comment>
<evidence type="ECO:0000256" key="2">
    <source>
        <dbReference type="ARBA" id="ARBA00022475"/>
    </source>
</evidence>
<evidence type="ECO:0000313" key="12">
    <source>
        <dbReference type="EMBL" id="AYG00205.1"/>
    </source>
</evidence>
<organism evidence="12 13">
    <name type="scientific">Lactococcus allomyrinae</name>
    <dbReference type="NCBI Taxonomy" id="2419773"/>
    <lineage>
        <taxon>Bacteria</taxon>
        <taxon>Bacillati</taxon>
        <taxon>Bacillota</taxon>
        <taxon>Bacilli</taxon>
        <taxon>Lactobacillales</taxon>
        <taxon>Streptococcaceae</taxon>
        <taxon>Lactococcus</taxon>
    </lineage>
</organism>
<reference evidence="12 13" key="1">
    <citation type="submission" date="2018-09" db="EMBL/GenBank/DDBJ databases">
        <title>Genome sequencing of strain 1JSPR-7.</title>
        <authorList>
            <person name="Heo J."/>
            <person name="Kim S.-J."/>
            <person name="Kwon S.-W."/>
        </authorList>
    </citation>
    <scope>NUCLEOTIDE SEQUENCE [LARGE SCALE GENOMIC DNA]</scope>
    <source>
        <strain evidence="12 13">1JSPR-7</strain>
    </source>
</reference>
<sequence>MKKSLTEIKTPFLTTFVFIVICGLFYPLLMTGLGQTLFPHQANGSQVIADGKVIGSSLIGQEFTAPQYMKGRPSAVNYNTYTAKEKEKGIYTGVSSGSQNLAPSNPALQYRVEKDQAAFLKANPTITKSQIPTDLLTASGSGLDPDISPESALVQVPELSKTTGLSESKLKEIVRKNTQNKLLGFLGEKTVNVLSVNIDIAKLLSQNQ</sequence>
<dbReference type="GO" id="GO:0008556">
    <property type="term" value="F:P-type potassium transmembrane transporter activity"/>
    <property type="evidence" value="ECO:0007669"/>
    <property type="project" value="InterPro"/>
</dbReference>
<gene>
    <name evidence="11" type="primary">kdpC</name>
    <name evidence="12" type="ORF">D7I46_03345</name>
</gene>
<dbReference type="GO" id="GO:0005524">
    <property type="term" value="F:ATP binding"/>
    <property type="evidence" value="ECO:0007669"/>
    <property type="project" value="UniProtKB-UniRule"/>
</dbReference>
<dbReference type="Pfam" id="PF02669">
    <property type="entry name" value="KdpC"/>
    <property type="match status" value="1"/>
</dbReference>
<keyword evidence="1 11" id="KW-0813">Transport</keyword>
<evidence type="ECO:0000256" key="4">
    <source>
        <dbReference type="ARBA" id="ARBA00022692"/>
    </source>
</evidence>
<evidence type="ECO:0000256" key="1">
    <source>
        <dbReference type="ARBA" id="ARBA00022448"/>
    </source>
</evidence>
<dbReference type="NCBIfam" id="NF001454">
    <property type="entry name" value="PRK00315.1"/>
    <property type="match status" value="1"/>
</dbReference>
<keyword evidence="9 11" id="KW-0406">Ion transport</keyword>
<dbReference type="NCBIfam" id="NF010600">
    <property type="entry name" value="PRK13995.1"/>
    <property type="match status" value="1"/>
</dbReference>
<keyword evidence="6 11" id="KW-0067">ATP-binding</keyword>
<proteinExistence type="inferred from homology"/>
<dbReference type="PIRSF" id="PIRSF001296">
    <property type="entry name" value="K_ATPase_KdpC"/>
    <property type="match status" value="1"/>
</dbReference>